<accession>A0AAV9YYI7</accession>
<reference evidence="1 2" key="1">
    <citation type="journal article" date="2024" name="J Genomics">
        <title>Draft genome sequencing and assembly of Favolaschia claudopus CIRM-BRFM 2984 isolated from oak limbs.</title>
        <authorList>
            <person name="Navarro D."/>
            <person name="Drula E."/>
            <person name="Chaduli D."/>
            <person name="Cazenave R."/>
            <person name="Ahrendt S."/>
            <person name="Wang J."/>
            <person name="Lipzen A."/>
            <person name="Daum C."/>
            <person name="Barry K."/>
            <person name="Grigoriev I.V."/>
            <person name="Favel A."/>
            <person name="Rosso M.N."/>
            <person name="Martin F."/>
        </authorList>
    </citation>
    <scope>NUCLEOTIDE SEQUENCE [LARGE SCALE GENOMIC DNA]</scope>
    <source>
        <strain evidence="1 2">CIRM-BRFM 2984</strain>
    </source>
</reference>
<dbReference type="Proteomes" id="UP001362999">
    <property type="component" value="Unassembled WGS sequence"/>
</dbReference>
<evidence type="ECO:0000313" key="2">
    <source>
        <dbReference type="Proteomes" id="UP001362999"/>
    </source>
</evidence>
<organism evidence="1 2">
    <name type="scientific">Favolaschia claudopus</name>
    <dbReference type="NCBI Taxonomy" id="2862362"/>
    <lineage>
        <taxon>Eukaryota</taxon>
        <taxon>Fungi</taxon>
        <taxon>Dikarya</taxon>
        <taxon>Basidiomycota</taxon>
        <taxon>Agaricomycotina</taxon>
        <taxon>Agaricomycetes</taxon>
        <taxon>Agaricomycetidae</taxon>
        <taxon>Agaricales</taxon>
        <taxon>Marasmiineae</taxon>
        <taxon>Mycenaceae</taxon>
        <taxon>Favolaschia</taxon>
    </lineage>
</organism>
<comment type="caution">
    <text evidence="1">The sequence shown here is derived from an EMBL/GenBank/DDBJ whole genome shotgun (WGS) entry which is preliminary data.</text>
</comment>
<sequence length="77" mass="8517">MLPTSAVPMNNTPLLSPSNIIRDVFLGNHSTRSRTSVFHSDLAVIQHSLILHGIPHQDMTLIQCRRALIHHIITGAC</sequence>
<gene>
    <name evidence="1" type="ORF">R3P38DRAFT_2591288</name>
</gene>
<name>A0AAV9YYI7_9AGAR</name>
<protein>
    <submittedName>
        <fullName evidence="1">Uncharacterized protein</fullName>
    </submittedName>
</protein>
<keyword evidence="2" id="KW-1185">Reference proteome</keyword>
<feature type="non-terminal residue" evidence="1">
    <location>
        <position position="77"/>
    </location>
</feature>
<dbReference type="AlphaFoldDB" id="A0AAV9YYI7"/>
<dbReference type="EMBL" id="JAWWNJ010000288">
    <property type="protein sequence ID" value="KAK6966271.1"/>
    <property type="molecule type" value="Genomic_DNA"/>
</dbReference>
<proteinExistence type="predicted"/>
<evidence type="ECO:0000313" key="1">
    <source>
        <dbReference type="EMBL" id="KAK6966271.1"/>
    </source>
</evidence>